<keyword evidence="1" id="KW-0812">Transmembrane</keyword>
<name>A0A061AC50_9MOLU</name>
<feature type="transmembrane region" description="Helical" evidence="1">
    <location>
        <begin position="43"/>
        <end position="64"/>
    </location>
</feature>
<organism evidence="2 3">
    <name type="scientific">Acholeplasma oculi</name>
    <dbReference type="NCBI Taxonomy" id="35623"/>
    <lineage>
        <taxon>Bacteria</taxon>
        <taxon>Bacillati</taxon>
        <taxon>Mycoplasmatota</taxon>
        <taxon>Mollicutes</taxon>
        <taxon>Acholeplasmatales</taxon>
        <taxon>Acholeplasmataceae</taxon>
        <taxon>Acholeplasma</taxon>
    </lineage>
</organism>
<dbReference type="AlphaFoldDB" id="A0A061AC50"/>
<accession>A0A061AC50</accession>
<evidence type="ECO:0000256" key="1">
    <source>
        <dbReference type="SAM" id="Phobius"/>
    </source>
</evidence>
<feature type="transmembrane region" description="Helical" evidence="1">
    <location>
        <begin position="286"/>
        <end position="309"/>
    </location>
</feature>
<dbReference type="HOGENOM" id="CLU_591376_0_0_14"/>
<keyword evidence="1" id="KW-0472">Membrane</keyword>
<dbReference type="InParanoid" id="A0A061AC50"/>
<evidence type="ECO:0000313" key="2">
    <source>
        <dbReference type="EMBL" id="CDR31450.1"/>
    </source>
</evidence>
<gene>
    <name evidence="2" type="ORF">Aocu_13770</name>
</gene>
<feature type="transmembrane region" description="Helical" evidence="1">
    <location>
        <begin position="70"/>
        <end position="90"/>
    </location>
</feature>
<sequence length="462" mass="53894">MFITFIITLIIILSMYTYTMVLNHKNRTIRYDYKTEGIIVIKVIGHIFMNTGIILFMIASILSVFTNASYLWLIYSFGVVSSTLSLLIIIDQHLNYEAILDKKIVVSRIFSKRIIPIQDIYMKEHPLGVVFINKEDKKLFSMDMHTVGFNEFIHIIKELKQNYKIDVYENSMDDYLKIKKVDENLIRIGKEYRKNFNQNIKKHKIVHLLGIHLVTVLALLFFYSLGSLDGKTIVLIILGYFMFLLSYKKQMDNYKKDLELDDLSLGEKHRYSNRFVVGYSRQKQKILNVTLGVIIGCSLFMTLMVGLIIETDKPIGSEDLITISGNFLYYRKLEDELAIGFSNLDTEYRVSSINLPYVDQAFLDQLETGDEIILSIDQSDDRNFHTDFVSKTKWNYLYTLSYEDITYFSYEDYLMGYQANQSLGQLITYVSFGIAITSTVALIGAHMYYNHHKQYENIQIYV</sequence>
<feature type="transmembrane region" description="Helical" evidence="1">
    <location>
        <begin position="230"/>
        <end position="247"/>
    </location>
</feature>
<feature type="transmembrane region" description="Helical" evidence="1">
    <location>
        <begin position="426"/>
        <end position="449"/>
    </location>
</feature>
<feature type="transmembrane region" description="Helical" evidence="1">
    <location>
        <begin position="6"/>
        <end position="22"/>
    </location>
</feature>
<protein>
    <submittedName>
        <fullName evidence="2">Uncharacterized protein</fullName>
    </submittedName>
</protein>
<dbReference type="KEGG" id="aoc:Aocu_13770"/>
<evidence type="ECO:0000313" key="3">
    <source>
        <dbReference type="Proteomes" id="UP000032434"/>
    </source>
</evidence>
<dbReference type="STRING" id="35623.Aocu_13770"/>
<dbReference type="PATRIC" id="fig|35623.3.peg.1377"/>
<proteinExistence type="predicted"/>
<keyword evidence="3" id="KW-1185">Reference proteome</keyword>
<dbReference type="EMBL" id="LK028559">
    <property type="protein sequence ID" value="CDR31450.1"/>
    <property type="molecule type" value="Genomic_DNA"/>
</dbReference>
<keyword evidence="1" id="KW-1133">Transmembrane helix</keyword>
<reference evidence="3" key="1">
    <citation type="submission" date="2014-05" db="EMBL/GenBank/DDBJ databases">
        <authorList>
            <person name="Kube M."/>
        </authorList>
    </citation>
    <scope>NUCLEOTIDE SEQUENCE [LARGE SCALE GENOMIC DNA]</scope>
</reference>
<dbReference type="Proteomes" id="UP000032434">
    <property type="component" value="Chromosome 1"/>
</dbReference>
<feature type="transmembrane region" description="Helical" evidence="1">
    <location>
        <begin position="205"/>
        <end position="224"/>
    </location>
</feature>
<dbReference type="RefSeq" id="WP_079560680.1">
    <property type="nucleotide sequence ID" value="NZ_FUZK01000001.1"/>
</dbReference>